<dbReference type="Proteomes" id="UP000320244">
    <property type="component" value="Unassembled WGS sequence"/>
</dbReference>
<evidence type="ECO:0000256" key="1">
    <source>
        <dbReference type="ARBA" id="ARBA00008779"/>
    </source>
</evidence>
<dbReference type="InterPro" id="IPR024607">
    <property type="entry name" value="Sulfatase_CS"/>
</dbReference>
<keyword evidence="6" id="KW-1185">Reference proteome</keyword>
<dbReference type="Pfam" id="PF00884">
    <property type="entry name" value="Sulfatase"/>
    <property type="match status" value="1"/>
</dbReference>
<dbReference type="PROSITE" id="PS00523">
    <property type="entry name" value="SULFATASE_1"/>
    <property type="match status" value="1"/>
</dbReference>
<evidence type="ECO:0000313" key="5">
    <source>
        <dbReference type="EMBL" id="TWP33943.1"/>
    </source>
</evidence>
<dbReference type="InterPro" id="IPR000917">
    <property type="entry name" value="Sulfatase_N"/>
</dbReference>
<evidence type="ECO:0000259" key="4">
    <source>
        <dbReference type="Pfam" id="PF00884"/>
    </source>
</evidence>
<gene>
    <name evidence="5" type="ORF">FGL98_19100</name>
</gene>
<comment type="caution">
    <text evidence="5">The sequence shown here is derived from an EMBL/GenBank/DDBJ whole genome shotgun (WGS) entry which is preliminary data.</text>
</comment>
<dbReference type="InterPro" id="IPR017850">
    <property type="entry name" value="Alkaline_phosphatase_core_sf"/>
</dbReference>
<dbReference type="PANTHER" id="PTHR45953:SF1">
    <property type="entry name" value="IDURONATE 2-SULFATASE"/>
    <property type="match status" value="1"/>
</dbReference>
<dbReference type="PANTHER" id="PTHR45953">
    <property type="entry name" value="IDURONATE 2-SULFATASE"/>
    <property type="match status" value="1"/>
</dbReference>
<dbReference type="CDD" id="cd16033">
    <property type="entry name" value="sulfatase_like"/>
    <property type="match status" value="1"/>
</dbReference>
<dbReference type="GO" id="GO:0008484">
    <property type="term" value="F:sulfuric ester hydrolase activity"/>
    <property type="evidence" value="ECO:0007669"/>
    <property type="project" value="TreeGrafter"/>
</dbReference>
<comment type="similarity">
    <text evidence="1">Belongs to the sulfatase family.</text>
</comment>
<evidence type="ECO:0000313" key="6">
    <source>
        <dbReference type="Proteomes" id="UP000320244"/>
    </source>
</evidence>
<dbReference type="RefSeq" id="WP_146319451.1">
    <property type="nucleotide sequence ID" value="NZ_VCQV01000033.1"/>
</dbReference>
<dbReference type="SUPFAM" id="SSF53649">
    <property type="entry name" value="Alkaline phosphatase-like"/>
    <property type="match status" value="1"/>
</dbReference>
<name>A0A563DVH6_9MICO</name>
<keyword evidence="2" id="KW-0479">Metal-binding</keyword>
<keyword evidence="3" id="KW-0378">Hydrolase</keyword>
<proteinExistence type="inferred from homology"/>
<dbReference type="OrthoDB" id="9777306at2"/>
<evidence type="ECO:0000256" key="2">
    <source>
        <dbReference type="ARBA" id="ARBA00022723"/>
    </source>
</evidence>
<dbReference type="GO" id="GO:0005737">
    <property type="term" value="C:cytoplasm"/>
    <property type="evidence" value="ECO:0007669"/>
    <property type="project" value="TreeGrafter"/>
</dbReference>
<feature type="domain" description="Sulfatase N-terminal" evidence="4">
    <location>
        <begin position="6"/>
        <end position="369"/>
    </location>
</feature>
<dbReference type="Gene3D" id="3.40.720.10">
    <property type="entry name" value="Alkaline Phosphatase, subunit A"/>
    <property type="match status" value="1"/>
</dbReference>
<dbReference type="EMBL" id="VCQV01000033">
    <property type="protein sequence ID" value="TWP33943.1"/>
    <property type="molecule type" value="Genomic_DNA"/>
</dbReference>
<reference evidence="5 6" key="1">
    <citation type="submission" date="2019-05" db="EMBL/GenBank/DDBJ databases">
        <authorList>
            <person name="Lee S.D."/>
        </authorList>
    </citation>
    <scope>NUCLEOTIDE SEQUENCE [LARGE SCALE GENOMIC DNA]</scope>
    <source>
        <strain evidence="5 6">C5-26</strain>
    </source>
</reference>
<accession>A0A563DVH6</accession>
<organism evidence="5 6">
    <name type="scientific">Leekyejoonella antrihumi</name>
    <dbReference type="NCBI Taxonomy" id="1660198"/>
    <lineage>
        <taxon>Bacteria</taxon>
        <taxon>Bacillati</taxon>
        <taxon>Actinomycetota</taxon>
        <taxon>Actinomycetes</taxon>
        <taxon>Micrococcales</taxon>
        <taxon>Dermacoccaceae</taxon>
        <taxon>Leekyejoonella</taxon>
    </lineage>
</organism>
<dbReference type="GO" id="GO:0046872">
    <property type="term" value="F:metal ion binding"/>
    <property type="evidence" value="ECO:0007669"/>
    <property type="project" value="UniProtKB-KW"/>
</dbReference>
<protein>
    <submittedName>
        <fullName evidence="5">DUF4976 domain-containing protein</fullName>
    </submittedName>
</protein>
<reference evidence="5 6" key="2">
    <citation type="submission" date="2019-08" db="EMBL/GenBank/DDBJ databases">
        <title>Jejuicoccus antrihumi gen. nov., sp. nov., a new member of the family Dermacoccaceae isolated from a cave.</title>
        <authorList>
            <person name="Schumann P."/>
            <person name="Kim I.S."/>
        </authorList>
    </citation>
    <scope>NUCLEOTIDE SEQUENCE [LARGE SCALE GENOMIC DNA]</scope>
    <source>
        <strain evidence="5 6">C5-26</strain>
    </source>
</reference>
<sequence>MTERMNVLFLMTDQHRTDTLPCYGNTVIHTPNLDRIAQSGTCFERFFTPTAICTPARASLFTGLHPYRHGLFVNPERSGGAQVEIPEDLTVLSNPLQDAGYRVGHAGKWHIGRDRGPEFYGMDGVHLPGALNPFDHPTYQQWLADNDFPPFSASDAIFGVAENGSGRGHLLAGRLNQPEEATMERFITSQALDLLRQYAERGRTDGSPFWLTSSWFGPHLPYLIPSKYFDMYDPALVELPASMAETFDGKPPIQRRYSEYWSTDAFDADQWRKLIAVYWGYVTMIDNCIGILLDELETLGIEDSTAVIFTADHGEFTGAHRLNDKGPAMYEDIYRIPGLIHVPGKPAQRRREFASLVDLAPTILDLAGVEPVEAHDGRSLVPILSGDDVPDWRQQLVAEFHGHHFPHSQRMLREDRYKLVYNPESTNELYDLEIDPHELHNVFTAPSYRSVRQDMELRLYRELVQRDDPASAWMTYMTYVGEDRAPDVDGVADQVTPKS</sequence>
<dbReference type="AlphaFoldDB" id="A0A563DVH6"/>
<evidence type="ECO:0000256" key="3">
    <source>
        <dbReference type="ARBA" id="ARBA00022801"/>
    </source>
</evidence>